<reference evidence="1 2" key="1">
    <citation type="submission" date="2021-06" db="EMBL/GenBank/DDBJ databases">
        <authorList>
            <person name="Kallberg Y."/>
            <person name="Tangrot J."/>
            <person name="Rosling A."/>
        </authorList>
    </citation>
    <scope>NUCLEOTIDE SEQUENCE [LARGE SCALE GENOMIC DNA]</scope>
    <source>
        <strain evidence="1 2">120-4 pot B 10/14</strain>
    </source>
</reference>
<evidence type="ECO:0000313" key="2">
    <source>
        <dbReference type="Proteomes" id="UP000789901"/>
    </source>
</evidence>
<evidence type="ECO:0000313" key="1">
    <source>
        <dbReference type="EMBL" id="CAG8680538.1"/>
    </source>
</evidence>
<feature type="non-terminal residue" evidence="1">
    <location>
        <position position="1"/>
    </location>
</feature>
<sequence length="150" mass="17479">EHSSFTKALIDKAYPLSLENTNTNDNYTIEAQPFFDFKNKNVIDSHEKKNIRETVYIEYKRSPKQKYGLGMGYAKKALDYTIRADNFIERMKAEIDEESIKNVIISDPIHIKHKGHQSKCYRLEGSSNAKSVRHCQKCRQLDHYAPHCPN</sequence>
<keyword evidence="2" id="KW-1185">Reference proteome</keyword>
<gene>
    <name evidence="1" type="ORF">GMARGA_LOCUS10933</name>
</gene>
<dbReference type="Proteomes" id="UP000789901">
    <property type="component" value="Unassembled WGS sequence"/>
</dbReference>
<dbReference type="EMBL" id="CAJVQB010006251">
    <property type="protein sequence ID" value="CAG8680538.1"/>
    <property type="molecule type" value="Genomic_DNA"/>
</dbReference>
<name>A0ABN7UWJ0_GIGMA</name>
<organism evidence="1 2">
    <name type="scientific">Gigaspora margarita</name>
    <dbReference type="NCBI Taxonomy" id="4874"/>
    <lineage>
        <taxon>Eukaryota</taxon>
        <taxon>Fungi</taxon>
        <taxon>Fungi incertae sedis</taxon>
        <taxon>Mucoromycota</taxon>
        <taxon>Glomeromycotina</taxon>
        <taxon>Glomeromycetes</taxon>
        <taxon>Diversisporales</taxon>
        <taxon>Gigasporaceae</taxon>
        <taxon>Gigaspora</taxon>
    </lineage>
</organism>
<accession>A0ABN7UWJ0</accession>
<proteinExistence type="predicted"/>
<comment type="caution">
    <text evidence="1">The sequence shown here is derived from an EMBL/GenBank/DDBJ whole genome shotgun (WGS) entry which is preliminary data.</text>
</comment>
<protein>
    <submittedName>
        <fullName evidence="1">4395_t:CDS:1</fullName>
    </submittedName>
</protein>